<keyword evidence="5 7" id="KW-0472">Membrane</keyword>
<dbReference type="EMBL" id="CP006721">
    <property type="protein sequence ID" value="AGX41389.1"/>
    <property type="molecule type" value="Genomic_DNA"/>
</dbReference>
<comment type="subcellular location">
    <subcellularLocation>
        <location evidence="1">Cell membrane</location>
        <topology evidence="1">Multi-pass membrane protein</topology>
    </subcellularLocation>
</comment>
<feature type="transmembrane region" description="Helical" evidence="7">
    <location>
        <begin position="288"/>
        <end position="310"/>
    </location>
</feature>
<keyword evidence="3 7" id="KW-0812">Transmembrane</keyword>
<evidence type="ECO:0000259" key="8">
    <source>
        <dbReference type="Pfam" id="PF02687"/>
    </source>
</evidence>
<evidence type="ECO:0000313" key="10">
    <source>
        <dbReference type="Proteomes" id="UP000017118"/>
    </source>
</evidence>
<dbReference type="InterPro" id="IPR050250">
    <property type="entry name" value="Macrolide_Exporter_MacB"/>
</dbReference>
<evidence type="ECO:0000256" key="5">
    <source>
        <dbReference type="ARBA" id="ARBA00023136"/>
    </source>
</evidence>
<evidence type="ECO:0000256" key="3">
    <source>
        <dbReference type="ARBA" id="ARBA00022692"/>
    </source>
</evidence>
<comment type="similarity">
    <text evidence="6">Belongs to the ABC-4 integral membrane protein family.</text>
</comment>
<dbReference type="GeneID" id="55472903"/>
<dbReference type="PANTHER" id="PTHR30572:SF4">
    <property type="entry name" value="ABC TRANSPORTER PERMEASE YTRF"/>
    <property type="match status" value="1"/>
</dbReference>
<dbReference type="GO" id="GO:0005886">
    <property type="term" value="C:plasma membrane"/>
    <property type="evidence" value="ECO:0007669"/>
    <property type="project" value="UniProtKB-SubCell"/>
</dbReference>
<evidence type="ECO:0000256" key="4">
    <source>
        <dbReference type="ARBA" id="ARBA00022989"/>
    </source>
</evidence>
<keyword evidence="2" id="KW-1003">Cell membrane</keyword>
<dbReference type="eggNOG" id="ENOG5030MGM">
    <property type="taxonomic scope" value="Bacteria"/>
</dbReference>
<feature type="domain" description="ABC3 transporter permease C-terminal" evidence="8">
    <location>
        <begin position="291"/>
        <end position="399"/>
    </location>
</feature>
<keyword evidence="4 7" id="KW-1133">Transmembrane helix</keyword>
<dbReference type="Proteomes" id="UP000017118">
    <property type="component" value="Chromosome"/>
</dbReference>
<accession>U5MKU3</accession>
<feature type="transmembrane region" description="Helical" evidence="7">
    <location>
        <begin position="375"/>
        <end position="395"/>
    </location>
</feature>
<evidence type="ECO:0000256" key="2">
    <source>
        <dbReference type="ARBA" id="ARBA00022475"/>
    </source>
</evidence>
<evidence type="ECO:0000256" key="6">
    <source>
        <dbReference type="ARBA" id="ARBA00038076"/>
    </source>
</evidence>
<gene>
    <name evidence="9" type="ORF">CLSA_c03390</name>
</gene>
<dbReference type="PANTHER" id="PTHR30572">
    <property type="entry name" value="MEMBRANE COMPONENT OF TRANSPORTER-RELATED"/>
    <property type="match status" value="1"/>
</dbReference>
<dbReference type="Pfam" id="PF02687">
    <property type="entry name" value="FtsX"/>
    <property type="match status" value="1"/>
</dbReference>
<dbReference type="OrthoDB" id="1887138at2"/>
<dbReference type="KEGG" id="csb:CLSA_c03390"/>
<dbReference type="HOGENOM" id="CLU_675597_0_0_9"/>
<keyword evidence="9" id="KW-0449">Lipoprotein</keyword>
<sequence>MRNKFIFFDIRRNGIVSILIIIEIALWIFYTASLVSLINFDNSYRKRYNRAISIDNSEIMTFYKMINNDNSDEDHDTYINYIKETLKVIKNSNYTYGFIQRDMNERFPIETFGFTPKELFGNFTEMDELNSPDNPIGFNYGMIENYKKNIIGEIYEDDWTRSDNYIPVIVGNEIGEKVHIGDSYVSNNITYKIIGIFKKDTLAFDYTSSVDSSFLLNTSFVIPLSEEKFFDNFGHEPITIFFNGDKQIGSKNLNPAIESISKDIVISNFEDDLNKFLDELKTKKYYEIFRIIIITIIASTSIITTINYKINEDRSRIGILYSFGVSKLNIFKTFSAEFFISIILGIIGGSLFYLKNCKSVYVFFINENILFNLNISIGILLLLIILIMLVGFSQINKLTPKEMIGGFVE</sequence>
<evidence type="ECO:0000256" key="7">
    <source>
        <dbReference type="SAM" id="Phobius"/>
    </source>
</evidence>
<proteinExistence type="inferred from homology"/>
<evidence type="ECO:0000256" key="1">
    <source>
        <dbReference type="ARBA" id="ARBA00004651"/>
    </source>
</evidence>
<reference evidence="9 10" key="1">
    <citation type="journal article" date="2013" name="Genome Announc.">
        <title>Complete Genome Sequence of the Solvent Producer Clostridium saccharobutylicum NCP262 (DSM 13864).</title>
        <authorList>
            <person name="Poehlein A."/>
            <person name="Hartwich K."/>
            <person name="Krabben P."/>
            <person name="Ehrenreich A."/>
            <person name="Liebl W."/>
            <person name="Durre P."/>
            <person name="Gottschalk G."/>
            <person name="Daniel R."/>
        </authorList>
    </citation>
    <scope>NUCLEOTIDE SEQUENCE [LARGE SCALE GENOMIC DNA]</scope>
    <source>
        <strain evidence="9">DSM 13864</strain>
    </source>
</reference>
<evidence type="ECO:0000313" key="9">
    <source>
        <dbReference type="EMBL" id="AGX41389.1"/>
    </source>
</evidence>
<protein>
    <submittedName>
        <fullName evidence="9">ABC-type transport system, involved in lipoprotein release, permease component</fullName>
    </submittedName>
</protein>
<dbReference type="GO" id="GO:0022857">
    <property type="term" value="F:transmembrane transporter activity"/>
    <property type="evidence" value="ECO:0007669"/>
    <property type="project" value="TreeGrafter"/>
</dbReference>
<dbReference type="AlphaFoldDB" id="U5MKU3"/>
<keyword evidence="10" id="KW-1185">Reference proteome</keyword>
<dbReference type="InterPro" id="IPR003838">
    <property type="entry name" value="ABC3_permease_C"/>
</dbReference>
<organism evidence="9 10">
    <name type="scientific">Clostridium saccharobutylicum DSM 13864</name>
    <dbReference type="NCBI Taxonomy" id="1345695"/>
    <lineage>
        <taxon>Bacteria</taxon>
        <taxon>Bacillati</taxon>
        <taxon>Bacillota</taxon>
        <taxon>Clostridia</taxon>
        <taxon>Eubacteriales</taxon>
        <taxon>Clostridiaceae</taxon>
        <taxon>Clostridium</taxon>
    </lineage>
</organism>
<feature type="transmembrane region" description="Helical" evidence="7">
    <location>
        <begin position="15"/>
        <end position="40"/>
    </location>
</feature>
<dbReference type="PATRIC" id="fig|1345695.10.peg.4400"/>
<dbReference type="RefSeq" id="WP_022743678.1">
    <property type="nucleotide sequence ID" value="NC_022571.1"/>
</dbReference>
<name>U5MKU3_CLOSA</name>
<feature type="transmembrane region" description="Helical" evidence="7">
    <location>
        <begin position="330"/>
        <end position="354"/>
    </location>
</feature>